<dbReference type="RefSeq" id="WP_308938160.1">
    <property type="nucleotide sequence ID" value="NZ_JAVIBP010000004.1"/>
</dbReference>
<dbReference type="Proteomes" id="UP001228446">
    <property type="component" value="Unassembled WGS sequence"/>
</dbReference>
<feature type="transmembrane region" description="Helical" evidence="1">
    <location>
        <begin position="234"/>
        <end position="253"/>
    </location>
</feature>
<accession>A0ABU1B563</accession>
<keyword evidence="1" id="KW-0472">Membrane</keyword>
<feature type="transmembrane region" description="Helical" evidence="1">
    <location>
        <begin position="204"/>
        <end position="222"/>
    </location>
</feature>
<protein>
    <submittedName>
        <fullName evidence="2">Uncharacterized protein</fullName>
    </submittedName>
</protein>
<feature type="transmembrane region" description="Helical" evidence="1">
    <location>
        <begin position="168"/>
        <end position="184"/>
    </location>
</feature>
<organism evidence="2 3">
    <name type="scientific">Streptococcus ruminantium</name>
    <dbReference type="NCBI Taxonomy" id="1917441"/>
    <lineage>
        <taxon>Bacteria</taxon>
        <taxon>Bacillati</taxon>
        <taxon>Bacillota</taxon>
        <taxon>Bacilli</taxon>
        <taxon>Lactobacillales</taxon>
        <taxon>Streptococcaceae</taxon>
        <taxon>Streptococcus</taxon>
    </lineage>
</organism>
<evidence type="ECO:0000313" key="3">
    <source>
        <dbReference type="Proteomes" id="UP001228446"/>
    </source>
</evidence>
<name>A0ABU1B563_9STRE</name>
<reference evidence="2 3" key="1">
    <citation type="submission" date="2023-08" db="EMBL/GenBank/DDBJ databases">
        <title>Streptococcus ruminantium-associated sheep mastitis outbreak detected in Italy is distinct from bovine isolates.</title>
        <authorList>
            <person name="Rosa M.N."/>
            <person name="Vezina B."/>
            <person name="Tola S."/>
        </authorList>
    </citation>
    <scope>NUCLEOTIDE SEQUENCE [LARGE SCALE GENOMIC DNA]</scope>
    <source>
        <strain evidence="2 3">OM6730</strain>
    </source>
</reference>
<feature type="transmembrane region" description="Helical" evidence="1">
    <location>
        <begin position="6"/>
        <end position="28"/>
    </location>
</feature>
<proteinExistence type="predicted"/>
<gene>
    <name evidence="2" type="ORF">RFF62_05085</name>
</gene>
<keyword evidence="1" id="KW-0812">Transmembrane</keyword>
<feature type="transmembrane region" description="Helical" evidence="1">
    <location>
        <begin position="136"/>
        <end position="156"/>
    </location>
</feature>
<sequence length="355" mass="42294">MKITLEQIISIVSSIGVSAIAGTVFTFLQFNKKNQLDYVTRERSDWRKDLKQIIIDIQTTASRSEALSKLKSQINPYGKNMDIKNTKPYFMAEGHVWDLLEKEHVDIEKLTFYIELLLKYDWERSKKEIYSKPYEFIHGAIRFILFILSFYCIYLARKNIANLNQDLLSINIGVSLLVVFLLVMQKMATVVAISNPSKKRSEQIWIFIIFYVLPYGYIMNSLVDNLGIREAETIKIIAVVGMFIYEFYYLSLFDSCEDRYVKEVERYLSTKSKQYQKGVQLTNQIRGIEEKLYQYEYNISTINAMNKRLKKIKKRLTKKKRPQDYWLHPILFFKYRKNRSRIIREVKKWKKETKK</sequence>
<keyword evidence="3" id="KW-1185">Reference proteome</keyword>
<evidence type="ECO:0000256" key="1">
    <source>
        <dbReference type="SAM" id="Phobius"/>
    </source>
</evidence>
<evidence type="ECO:0000313" key="2">
    <source>
        <dbReference type="EMBL" id="MDQ8833161.1"/>
    </source>
</evidence>
<dbReference type="EMBL" id="JAVIBX010000015">
    <property type="protein sequence ID" value="MDQ8833161.1"/>
    <property type="molecule type" value="Genomic_DNA"/>
</dbReference>
<keyword evidence="1" id="KW-1133">Transmembrane helix</keyword>
<comment type="caution">
    <text evidence="2">The sequence shown here is derived from an EMBL/GenBank/DDBJ whole genome shotgun (WGS) entry which is preliminary data.</text>
</comment>